<proteinExistence type="predicted"/>
<keyword evidence="3" id="KW-1185">Reference proteome</keyword>
<dbReference type="Proteomes" id="UP000001887">
    <property type="component" value="Chromosome"/>
</dbReference>
<accession>D2QZP0</accession>
<name>D2QZP0_PIRSD</name>
<dbReference type="AlphaFoldDB" id="D2QZP0"/>
<dbReference type="HOGENOM" id="CLU_529813_0_0_0"/>
<dbReference type="KEGG" id="psl:Psta_1849"/>
<gene>
    <name evidence="2" type="ordered locus">Psta_1849</name>
</gene>
<evidence type="ECO:0000313" key="3">
    <source>
        <dbReference type="Proteomes" id="UP000001887"/>
    </source>
</evidence>
<evidence type="ECO:0000256" key="1">
    <source>
        <dbReference type="SAM" id="MobiDB-lite"/>
    </source>
</evidence>
<feature type="region of interest" description="Disordered" evidence="1">
    <location>
        <begin position="448"/>
        <end position="514"/>
    </location>
</feature>
<evidence type="ECO:0000313" key="2">
    <source>
        <dbReference type="EMBL" id="ADB16523.1"/>
    </source>
</evidence>
<dbReference type="eggNOG" id="ENOG503420G">
    <property type="taxonomic scope" value="Bacteria"/>
</dbReference>
<organism evidence="2 3">
    <name type="scientific">Pirellula staleyi (strain ATCC 27377 / DSM 6068 / ICPB 4128)</name>
    <name type="common">Pirella staleyi</name>
    <dbReference type="NCBI Taxonomy" id="530564"/>
    <lineage>
        <taxon>Bacteria</taxon>
        <taxon>Pseudomonadati</taxon>
        <taxon>Planctomycetota</taxon>
        <taxon>Planctomycetia</taxon>
        <taxon>Pirellulales</taxon>
        <taxon>Pirellulaceae</taxon>
        <taxon>Pirellula</taxon>
    </lineage>
</organism>
<protein>
    <submittedName>
        <fullName evidence="2">Uncharacterized protein</fullName>
    </submittedName>
</protein>
<dbReference type="EMBL" id="CP001848">
    <property type="protein sequence ID" value="ADB16523.1"/>
    <property type="molecule type" value="Genomic_DNA"/>
</dbReference>
<sequence length="514" mass="56622">MRQSPAGSEISKSAHPFLLRCWVIGGLLLCCALAGCSKKTTPPKIAGEEGELVQLPRTFASPHQGLKDELDVLKQTAQLPRMLAERFPYYVAEKSPTTAYTRLNRCYPPLSRSILADHIAELVPRASGLLGPVELAKTQELLARYAENRKELRAILREHPTGPELPLAMGPLVDVECLDAAEIAIQIEVLASAAALSTHHPAAAEEAIETGLKLAAWLAGEPSVTVRIVAAQTRHAALQSLAALITQRQADSATVERLHRVIDQQIATWPLDSQLWEGDRLQGLITYEIIRSGHYFSLLPADEMKSLEEQGILKTTARAVLKNIDDDEQFYLRAMRQMIEASNQPYFLRKSRLDTLRAELDNLRLQPLEPLIASSMLLVDFDAAHRWQAIDRSRMDAWSLALGAALGKDVSPIESQLTGELFRITAVEERLVISGVSVPDEPITIYRMSPAQPTSAPPTSSQLPRALEQPYAAEIQPAFPAPLPAPQTREDPAALPSYRTSRPRSVDVFPAQPR</sequence>
<reference evidence="2 3" key="1">
    <citation type="journal article" date="2009" name="Stand. Genomic Sci.">
        <title>Complete genome sequence of Pirellula staleyi type strain (ATCC 27377).</title>
        <authorList>
            <person name="Clum A."/>
            <person name="Tindall B.J."/>
            <person name="Sikorski J."/>
            <person name="Ivanova N."/>
            <person name="Mavrommatis K."/>
            <person name="Lucas S."/>
            <person name="Glavina del Rio T."/>
            <person name="Nolan M."/>
            <person name="Chen F."/>
            <person name="Tice H."/>
            <person name="Pitluck S."/>
            <person name="Cheng J.F."/>
            <person name="Chertkov O."/>
            <person name="Brettin T."/>
            <person name="Han C."/>
            <person name="Detter J.C."/>
            <person name="Kuske C."/>
            <person name="Bruce D."/>
            <person name="Goodwin L."/>
            <person name="Ovchinikova G."/>
            <person name="Pati A."/>
            <person name="Mikhailova N."/>
            <person name="Chen A."/>
            <person name="Palaniappan K."/>
            <person name="Land M."/>
            <person name="Hauser L."/>
            <person name="Chang Y.J."/>
            <person name="Jeffries C.D."/>
            <person name="Chain P."/>
            <person name="Rohde M."/>
            <person name="Goker M."/>
            <person name="Bristow J."/>
            <person name="Eisen J.A."/>
            <person name="Markowitz V."/>
            <person name="Hugenholtz P."/>
            <person name="Kyrpides N.C."/>
            <person name="Klenk H.P."/>
            <person name="Lapidus A."/>
        </authorList>
    </citation>
    <scope>NUCLEOTIDE SEQUENCE [LARGE SCALE GENOMIC DNA]</scope>
    <source>
        <strain evidence="3">ATCC 27377 / DSM 6068 / ICPB 4128</strain>
    </source>
</reference>
<feature type="compositionally biased region" description="Low complexity" evidence="1">
    <location>
        <begin position="449"/>
        <end position="462"/>
    </location>
</feature>
<dbReference type="OrthoDB" id="247176at2"/>